<dbReference type="InterPro" id="IPR025904">
    <property type="entry name" value="Tubulin-like"/>
</dbReference>
<dbReference type="Gene3D" id="1.10.510.10">
    <property type="entry name" value="Transferase(Phosphotransferase) domain 1"/>
    <property type="match status" value="1"/>
</dbReference>
<dbReference type="AlphaFoldDB" id="A0A517TT29"/>
<dbReference type="PROSITE" id="PS50011">
    <property type="entry name" value="PROTEIN_KINASE_DOM"/>
    <property type="match status" value="1"/>
</dbReference>
<reference evidence="2 3" key="1">
    <citation type="submission" date="2019-02" db="EMBL/GenBank/DDBJ databases">
        <title>Deep-cultivation of Planctomycetes and their phenomic and genomic characterization uncovers novel biology.</title>
        <authorList>
            <person name="Wiegand S."/>
            <person name="Jogler M."/>
            <person name="Boedeker C."/>
            <person name="Pinto D."/>
            <person name="Vollmers J."/>
            <person name="Rivas-Marin E."/>
            <person name="Kohn T."/>
            <person name="Peeters S.H."/>
            <person name="Heuer A."/>
            <person name="Rast P."/>
            <person name="Oberbeckmann S."/>
            <person name="Bunk B."/>
            <person name="Jeske O."/>
            <person name="Meyerdierks A."/>
            <person name="Storesund J.E."/>
            <person name="Kallscheuer N."/>
            <person name="Luecker S."/>
            <person name="Lage O.M."/>
            <person name="Pohl T."/>
            <person name="Merkel B.J."/>
            <person name="Hornburger P."/>
            <person name="Mueller R.-W."/>
            <person name="Bruemmer F."/>
            <person name="Labrenz M."/>
            <person name="Spormann A.M."/>
            <person name="Op den Camp H."/>
            <person name="Overmann J."/>
            <person name="Amann R."/>
            <person name="Jetten M.S.M."/>
            <person name="Mascher T."/>
            <person name="Medema M.H."/>
            <person name="Devos D.P."/>
            <person name="Kaster A.-K."/>
            <person name="Ovreas L."/>
            <person name="Rohde M."/>
            <person name="Galperin M.Y."/>
            <person name="Jogler C."/>
        </authorList>
    </citation>
    <scope>NUCLEOTIDE SEQUENCE [LARGE SCALE GENOMIC DNA]</scope>
    <source>
        <strain evidence="2 3">I41</strain>
    </source>
</reference>
<dbReference type="InterPro" id="IPR008271">
    <property type="entry name" value="Ser/Thr_kinase_AS"/>
</dbReference>
<dbReference type="PANTHER" id="PTHR24348">
    <property type="entry name" value="SERINE/THREONINE-PROTEIN KINASE UNC-51-RELATED"/>
    <property type="match status" value="1"/>
</dbReference>
<organism evidence="2 3">
    <name type="scientific">Lacipirellula limnantheis</name>
    <dbReference type="NCBI Taxonomy" id="2528024"/>
    <lineage>
        <taxon>Bacteria</taxon>
        <taxon>Pseudomonadati</taxon>
        <taxon>Planctomycetota</taxon>
        <taxon>Planctomycetia</taxon>
        <taxon>Pirellulales</taxon>
        <taxon>Lacipirellulaceae</taxon>
        <taxon>Lacipirellula</taxon>
    </lineage>
</organism>
<dbReference type="Pfam" id="PF13809">
    <property type="entry name" value="Tubulin_2"/>
    <property type="match status" value="1"/>
</dbReference>
<keyword evidence="3" id="KW-1185">Reference proteome</keyword>
<dbReference type="InterPro" id="IPR000719">
    <property type="entry name" value="Prot_kinase_dom"/>
</dbReference>
<name>A0A517TT29_9BACT</name>
<keyword evidence="2" id="KW-0808">Transferase</keyword>
<protein>
    <submittedName>
        <fullName evidence="2">Tubulin-like protein</fullName>
        <ecNumber evidence="2">2.7.11.1</ecNumber>
    </submittedName>
</protein>
<dbReference type="EMBL" id="CP036339">
    <property type="protein sequence ID" value="QDT71530.1"/>
    <property type="molecule type" value="Genomic_DNA"/>
</dbReference>
<proteinExistence type="predicted"/>
<gene>
    <name evidence="2" type="ORF">I41_06880</name>
</gene>
<sequence>MSEADRQPPTIPGYTLTTRLGAGGYGEVWLAHAPGGLTKAVKIIFGAFDGRRAELELRSLHRIKMVRHPFLLSLERIEVVDNRLAIVTELADSSLKDRFDECRHGGQTGVPRGELLGYLRDAADALDFLSTRHSLQHLDVKPENLLIVGGHIKVADFGLVKEVGRTQASLVGGLTPLYSSPEVFQGTPGARSDQYSLAVVYQEMLTGIAPFAGLTAAELTIQHLQSEPDLASLPMQDRFVIARALAKNPTQRFASCTEMVDALFAATVADEPASAANAEEPQRSFDDCVSAFPDRRAEPRPGPVAEFLDERVHADGGRGTAVLWSAAENDGPPTRQTIALSNEADAFRAPPTAVIGVGGLAGRVMRQLRSRLAREVGDDHREAVAMLLLDSDSRGISAAVQGNDRTALRPDETVTLPLRRPQEYREDSALLMRWLSRRWLYNIPKSLRTEGLRPLGRLAFVDHSRQIGERLRLTLDRARRGAETSEAPTPTADASTNQLRVYVVAGVSGGTGSGMSLDVGYAVRAMAAKQGLDDVEVIGLFLHATGRDAQQNDLAKVNSFAWLREYNHYHRANGVYPGDEGCGLPAFAPGKKAFDAAYFLDLGVAVDDDALNAAASEVAEYLYLDAATPAQQFFSACRAGETNDDYAPLRSFMLSTASAADDRAIHAAAISICRAVLMEYLGCGPTRSDALPAAEAIDLATLAGRTREAIETLLASKATPAAAEPFQLGAFIRAVDEDFAAPDERPGTFVAGCSLREITGGVAAEMADTLTASILHQVDERGARLAGATGMLESSRQRLQQLGAESTKLAGGIAQQAVAATAQLDRWQRERSTSEATIAREREFGEAYRRLRIDQHAMLAAAAVARRLSSELRTIGDRLGEFGRQVKGFVHQFPQTAAIQGSDPFAAAVIEQLPHLAATVDAQLDERFTTPMGGLMAVAMGSPRVREQLGAELLRLATWSAEQLATSPALLAAVALPTASDGGGELIDGVRLPAVPCAGGKFAVLETHPATNGSAEWESTPQLAKLAGVGSQAVRCCETWSLSLPRVAMSLIDSRRECIEFADRVSSRCDVAWMPLSVEEAPLRVVAPAFPVEATPMTMTQVL</sequence>
<evidence type="ECO:0000259" key="1">
    <source>
        <dbReference type="PROSITE" id="PS50011"/>
    </source>
</evidence>
<dbReference type="SUPFAM" id="SSF56112">
    <property type="entry name" value="Protein kinase-like (PK-like)"/>
    <property type="match status" value="1"/>
</dbReference>
<evidence type="ECO:0000313" key="2">
    <source>
        <dbReference type="EMBL" id="QDT71530.1"/>
    </source>
</evidence>
<dbReference type="PROSITE" id="PS00108">
    <property type="entry name" value="PROTEIN_KINASE_ST"/>
    <property type="match status" value="1"/>
</dbReference>
<dbReference type="PANTHER" id="PTHR24348:SF68">
    <property type="entry name" value="SERINE_THREONINE-PROTEIN KINASE ATG1C"/>
    <property type="match status" value="1"/>
</dbReference>
<dbReference type="InterPro" id="IPR045269">
    <property type="entry name" value="Atg1-like"/>
</dbReference>
<dbReference type="InterPro" id="IPR011009">
    <property type="entry name" value="Kinase-like_dom_sf"/>
</dbReference>
<dbReference type="Pfam" id="PF00069">
    <property type="entry name" value="Pkinase"/>
    <property type="match status" value="1"/>
</dbReference>
<dbReference type="GO" id="GO:0004674">
    <property type="term" value="F:protein serine/threonine kinase activity"/>
    <property type="evidence" value="ECO:0007669"/>
    <property type="project" value="UniProtKB-EC"/>
</dbReference>
<dbReference type="SMART" id="SM00220">
    <property type="entry name" value="S_TKc"/>
    <property type="match status" value="1"/>
</dbReference>
<dbReference type="GO" id="GO:0005524">
    <property type="term" value="F:ATP binding"/>
    <property type="evidence" value="ECO:0007669"/>
    <property type="project" value="InterPro"/>
</dbReference>
<evidence type="ECO:0000313" key="3">
    <source>
        <dbReference type="Proteomes" id="UP000317909"/>
    </source>
</evidence>
<dbReference type="Proteomes" id="UP000317909">
    <property type="component" value="Chromosome"/>
</dbReference>
<dbReference type="GO" id="GO:0005737">
    <property type="term" value="C:cytoplasm"/>
    <property type="evidence" value="ECO:0007669"/>
    <property type="project" value="TreeGrafter"/>
</dbReference>
<dbReference type="Gene3D" id="3.40.50.1440">
    <property type="entry name" value="Tubulin/FtsZ, GTPase domain"/>
    <property type="match status" value="1"/>
</dbReference>
<dbReference type="KEGG" id="llh:I41_06880"/>
<feature type="domain" description="Protein kinase" evidence="1">
    <location>
        <begin position="14"/>
        <end position="264"/>
    </location>
</feature>
<dbReference type="CDD" id="cd14014">
    <property type="entry name" value="STKc_PknB_like"/>
    <property type="match status" value="1"/>
</dbReference>
<dbReference type="EC" id="2.7.11.1" evidence="2"/>
<dbReference type="RefSeq" id="WP_168206649.1">
    <property type="nucleotide sequence ID" value="NZ_CP036339.1"/>
</dbReference>
<dbReference type="InterPro" id="IPR036525">
    <property type="entry name" value="Tubulin/FtsZ_GTPase_sf"/>
</dbReference>
<accession>A0A517TT29</accession>